<dbReference type="InterPro" id="IPR001412">
    <property type="entry name" value="aa-tRNA-synth_I_CS"/>
</dbReference>
<dbReference type="GO" id="GO:0006425">
    <property type="term" value="P:glutaminyl-tRNA aminoacylation"/>
    <property type="evidence" value="ECO:0007669"/>
    <property type="project" value="InterPro"/>
</dbReference>
<dbReference type="Pfam" id="PF20974">
    <property type="entry name" value="tRNA-synt_1c_C2"/>
    <property type="match status" value="1"/>
</dbReference>
<dbReference type="SUPFAM" id="SSF50715">
    <property type="entry name" value="Ribosomal protein L25-like"/>
    <property type="match status" value="1"/>
</dbReference>
<feature type="compositionally biased region" description="Polar residues" evidence="10">
    <location>
        <begin position="1"/>
        <end position="11"/>
    </location>
</feature>
<dbReference type="InterPro" id="IPR020058">
    <property type="entry name" value="Glu/Gln-tRNA-synth_Ib_cat-dom"/>
</dbReference>
<dbReference type="InterPro" id="IPR004514">
    <property type="entry name" value="Gln-tRNA-synth"/>
</dbReference>
<dbReference type="PANTHER" id="PTHR43097:SF4">
    <property type="entry name" value="GLUTAMINE--TRNA LIGASE"/>
    <property type="match status" value="1"/>
</dbReference>
<dbReference type="PRINTS" id="PR00987">
    <property type="entry name" value="TRNASYNTHGLU"/>
</dbReference>
<evidence type="ECO:0000256" key="1">
    <source>
        <dbReference type="ARBA" id="ARBA00005594"/>
    </source>
</evidence>
<evidence type="ECO:0000259" key="13">
    <source>
        <dbReference type="Pfam" id="PF20974"/>
    </source>
</evidence>
<keyword evidence="3 9" id="KW-0436">Ligase</keyword>
<evidence type="ECO:0000259" key="11">
    <source>
        <dbReference type="Pfam" id="PF00749"/>
    </source>
</evidence>
<dbReference type="Proteomes" id="UP000696280">
    <property type="component" value="Unassembled WGS sequence"/>
</dbReference>
<feature type="domain" description="Glutamyl/glutaminyl-tRNA synthetase class Ib anti-codon binding" evidence="12">
    <location>
        <begin position="399"/>
        <end position="495"/>
    </location>
</feature>
<keyword evidence="5 9" id="KW-0067">ATP-binding</keyword>
<keyword evidence="4 9" id="KW-0547">Nucleotide-binding</keyword>
<evidence type="ECO:0000256" key="3">
    <source>
        <dbReference type="ARBA" id="ARBA00022598"/>
    </source>
</evidence>
<dbReference type="AlphaFoldDB" id="A0A9N9LAY7"/>
<dbReference type="FunFam" id="2.40.240.10:FF:000007">
    <property type="entry name" value="Glutamine--tRNA ligase"/>
    <property type="match status" value="1"/>
</dbReference>
<keyword evidence="6 9" id="KW-0648">Protein biosynthesis</keyword>
<dbReference type="InterPro" id="IPR020059">
    <property type="entry name" value="Glu/Gln-tRNA-synth_Ib_codon-bd"/>
</dbReference>
<dbReference type="InterPro" id="IPR050132">
    <property type="entry name" value="Gln/Glu-tRNA_Ligase"/>
</dbReference>
<dbReference type="NCBIfam" id="TIGR00440">
    <property type="entry name" value="glnS"/>
    <property type="match status" value="1"/>
</dbReference>
<accession>A0A9N9LAY7</accession>
<evidence type="ECO:0000256" key="5">
    <source>
        <dbReference type="ARBA" id="ARBA00022840"/>
    </source>
</evidence>
<dbReference type="InterPro" id="IPR011035">
    <property type="entry name" value="Ribosomal_bL25/Gln-tRNA_synth"/>
</dbReference>
<evidence type="ECO:0000256" key="10">
    <source>
        <dbReference type="SAM" id="MobiDB-lite"/>
    </source>
</evidence>
<keyword evidence="7 9" id="KW-0030">Aminoacyl-tRNA synthetase</keyword>
<evidence type="ECO:0000256" key="9">
    <source>
        <dbReference type="RuleBase" id="RU363037"/>
    </source>
</evidence>
<dbReference type="Pfam" id="PF00749">
    <property type="entry name" value="tRNA-synt_1c"/>
    <property type="match status" value="1"/>
</dbReference>
<keyword evidence="15" id="KW-1185">Reference proteome</keyword>
<dbReference type="Gene3D" id="3.40.50.620">
    <property type="entry name" value="HUPs"/>
    <property type="match status" value="1"/>
</dbReference>
<feature type="domain" description="Glutamyl/glutaminyl-tRNA synthetase class Ib catalytic" evidence="11">
    <location>
        <begin position="87"/>
        <end position="395"/>
    </location>
</feature>
<sequence length="618" mass="70142">MADAITEQTAKLQLDEETGEMVSKGELKKRLAKRAKKAASAKAKADAPPKENVPLKPKAAEPKAEPMNMFAQGFLDDVYKERPVKPVVTRFPPEPNGFLHIGHAKAIAVNFGFAKYHGGKCYLRFDDTNPEAEEEKYFTAIKEMVKWLGFEPCAITYSSDNFQKLYDKAEELIKKEGAYVCHCGDAEIKAQRGGEAHGPRFRCEHANQTVDKNLEEFRGMRDGKYKPREAFLRMKQNIEDGNPQMWDLAAYRVLDASHHRTGDTWKIYPTYDFTHCLCDSFESITHSLCTTEFILSRVSYEWLNKKLEVYEPMQREYGRLNLTGTVLSKRKIAKLVNEGYVRAWDDPRLYTLIGIKRRGVPPGAILDFVSELGVTTSPTNIQIARFDQTVRRYLERTVPRLMLVLDPIPVVIEDAEEIEVDIPFSPKIPAMGSHKVKMTKTVYIERSDFREVDSKDYFRLAPGKSVGLLQVPYPIKAVSFTKDGDKVKEVRAVYDKEGKKPKTYIHWVAEGSRNVEVRIHNQLFKTEKPEDAEGGFLNDINPNSEEIWSGAMVESGFEEVKKRAPWPEAAGESELGKGGLESVRFQAMRVAYMAVDSDSTDEKIVLNRIVSLKEDSGK</sequence>
<dbReference type="SUPFAM" id="SSF52374">
    <property type="entry name" value="Nucleotidylyl transferase"/>
    <property type="match status" value="1"/>
</dbReference>
<comment type="caution">
    <text evidence="14">The sequence shown here is derived from an EMBL/GenBank/DDBJ whole genome shotgun (WGS) entry which is preliminary data.</text>
</comment>
<evidence type="ECO:0000259" key="12">
    <source>
        <dbReference type="Pfam" id="PF03950"/>
    </source>
</evidence>
<dbReference type="FunFam" id="2.40.240.10:FF:000015">
    <property type="entry name" value="Glutaminyl-tRNA synthetase"/>
    <property type="match status" value="1"/>
</dbReference>
<reference evidence="14" key="1">
    <citation type="submission" date="2021-07" db="EMBL/GenBank/DDBJ databases">
        <authorList>
            <person name="Durling M."/>
        </authorList>
    </citation>
    <scope>NUCLEOTIDE SEQUENCE</scope>
</reference>
<evidence type="ECO:0000313" key="15">
    <source>
        <dbReference type="Proteomes" id="UP000696280"/>
    </source>
</evidence>
<feature type="domain" description="tRNA synthetases class I (E and Q) anti-codon binding" evidence="13">
    <location>
        <begin position="505"/>
        <end position="562"/>
    </location>
</feature>
<dbReference type="Gene3D" id="2.40.240.10">
    <property type="entry name" value="Ribosomal Protein L25, Chain P"/>
    <property type="match status" value="2"/>
</dbReference>
<feature type="compositionally biased region" description="Basic residues" evidence="10">
    <location>
        <begin position="30"/>
        <end position="39"/>
    </location>
</feature>
<dbReference type="GO" id="GO:0005524">
    <property type="term" value="F:ATP binding"/>
    <property type="evidence" value="ECO:0007669"/>
    <property type="project" value="UniProtKB-KW"/>
</dbReference>
<name>A0A9N9LAY7_9HELO</name>
<dbReference type="Pfam" id="PF03950">
    <property type="entry name" value="tRNA-synt_1c_C"/>
    <property type="match status" value="1"/>
</dbReference>
<evidence type="ECO:0000256" key="4">
    <source>
        <dbReference type="ARBA" id="ARBA00022741"/>
    </source>
</evidence>
<organism evidence="14 15">
    <name type="scientific">Hymenoscyphus fraxineus</name>
    <dbReference type="NCBI Taxonomy" id="746836"/>
    <lineage>
        <taxon>Eukaryota</taxon>
        <taxon>Fungi</taxon>
        <taxon>Dikarya</taxon>
        <taxon>Ascomycota</taxon>
        <taxon>Pezizomycotina</taxon>
        <taxon>Leotiomycetes</taxon>
        <taxon>Helotiales</taxon>
        <taxon>Helotiaceae</taxon>
        <taxon>Hymenoscyphus</taxon>
    </lineage>
</organism>
<proteinExistence type="inferred from homology"/>
<dbReference type="InterPro" id="IPR000924">
    <property type="entry name" value="Glu/Gln-tRNA-synth"/>
</dbReference>
<dbReference type="GO" id="GO:0005829">
    <property type="term" value="C:cytosol"/>
    <property type="evidence" value="ECO:0007669"/>
    <property type="project" value="TreeGrafter"/>
</dbReference>
<dbReference type="InterPro" id="IPR014729">
    <property type="entry name" value="Rossmann-like_a/b/a_fold"/>
</dbReference>
<dbReference type="EC" id="6.1.1.18" evidence="2"/>
<gene>
    <name evidence="14" type="ORF">HYFRA_00006267</name>
</gene>
<feature type="region of interest" description="Disordered" evidence="10">
    <location>
        <begin position="1"/>
        <end position="62"/>
    </location>
</feature>
<dbReference type="OrthoDB" id="10250478at2759"/>
<comment type="similarity">
    <text evidence="1 9">Belongs to the class-I aminoacyl-tRNA synthetase family.</text>
</comment>
<dbReference type="InterPro" id="IPR049437">
    <property type="entry name" value="tRNA-synt_1c_C2"/>
</dbReference>
<evidence type="ECO:0000256" key="8">
    <source>
        <dbReference type="ARBA" id="ARBA00048270"/>
    </source>
</evidence>
<evidence type="ECO:0000256" key="7">
    <source>
        <dbReference type="ARBA" id="ARBA00023146"/>
    </source>
</evidence>
<dbReference type="EMBL" id="CAJVRL010000115">
    <property type="protein sequence ID" value="CAG8961726.1"/>
    <property type="molecule type" value="Genomic_DNA"/>
</dbReference>
<dbReference type="PROSITE" id="PS00178">
    <property type="entry name" value="AA_TRNA_LIGASE_I"/>
    <property type="match status" value="1"/>
</dbReference>
<dbReference type="GO" id="GO:0004819">
    <property type="term" value="F:glutamine-tRNA ligase activity"/>
    <property type="evidence" value="ECO:0007669"/>
    <property type="project" value="UniProtKB-EC"/>
</dbReference>
<dbReference type="FunFam" id="3.40.50.620:FF:000183">
    <property type="entry name" value="Glutaminyl-tRNA synthetase"/>
    <property type="match status" value="1"/>
</dbReference>
<comment type="catalytic activity">
    <reaction evidence="8">
        <text>tRNA(Gln) + L-glutamine + ATP = L-glutaminyl-tRNA(Gln) + AMP + diphosphate</text>
        <dbReference type="Rhea" id="RHEA:20121"/>
        <dbReference type="Rhea" id="RHEA-COMP:9662"/>
        <dbReference type="Rhea" id="RHEA-COMP:9681"/>
        <dbReference type="ChEBI" id="CHEBI:30616"/>
        <dbReference type="ChEBI" id="CHEBI:33019"/>
        <dbReference type="ChEBI" id="CHEBI:58359"/>
        <dbReference type="ChEBI" id="CHEBI:78442"/>
        <dbReference type="ChEBI" id="CHEBI:78521"/>
        <dbReference type="ChEBI" id="CHEBI:456215"/>
        <dbReference type="EC" id="6.1.1.18"/>
    </reaction>
</comment>
<protein>
    <recommendedName>
        <fullName evidence="2">glutamine--tRNA ligase</fullName>
        <ecNumber evidence="2">6.1.1.18</ecNumber>
    </recommendedName>
</protein>
<dbReference type="InterPro" id="IPR020056">
    <property type="entry name" value="Rbsml_bL25/Gln-tRNA_synth_N"/>
</dbReference>
<evidence type="ECO:0000256" key="6">
    <source>
        <dbReference type="ARBA" id="ARBA00022917"/>
    </source>
</evidence>
<dbReference type="PANTHER" id="PTHR43097">
    <property type="entry name" value="GLUTAMINE-TRNA LIGASE"/>
    <property type="match status" value="1"/>
</dbReference>
<evidence type="ECO:0000256" key="2">
    <source>
        <dbReference type="ARBA" id="ARBA00012836"/>
    </source>
</evidence>
<evidence type="ECO:0000313" key="14">
    <source>
        <dbReference type="EMBL" id="CAG8961726.1"/>
    </source>
</evidence>